<evidence type="ECO:0000259" key="1">
    <source>
        <dbReference type="Pfam" id="PF03372"/>
    </source>
</evidence>
<dbReference type="SUPFAM" id="SSF56219">
    <property type="entry name" value="DNase I-like"/>
    <property type="match status" value="1"/>
</dbReference>
<dbReference type="InterPro" id="IPR005135">
    <property type="entry name" value="Endo/exonuclease/phosphatase"/>
</dbReference>
<dbReference type="Gene3D" id="3.60.10.10">
    <property type="entry name" value="Endonuclease/exonuclease/phosphatase"/>
    <property type="match status" value="1"/>
</dbReference>
<dbReference type="PANTHER" id="PTHR41349">
    <property type="match status" value="1"/>
</dbReference>
<name>A0A420FPJ2_9SPHI</name>
<dbReference type="GO" id="GO:0003824">
    <property type="term" value="F:catalytic activity"/>
    <property type="evidence" value="ECO:0007669"/>
    <property type="project" value="InterPro"/>
</dbReference>
<accession>A0A420FPJ2</accession>
<evidence type="ECO:0000313" key="2">
    <source>
        <dbReference type="EMBL" id="RKF34761.1"/>
    </source>
</evidence>
<dbReference type="AlphaFoldDB" id="A0A420FPJ2"/>
<keyword evidence="3" id="KW-1185">Reference proteome</keyword>
<dbReference type="InterPro" id="IPR036691">
    <property type="entry name" value="Endo/exonu/phosph_ase_sf"/>
</dbReference>
<dbReference type="Pfam" id="PF03372">
    <property type="entry name" value="Exo_endo_phos"/>
    <property type="match status" value="1"/>
</dbReference>
<sequence>MKFTIFFLTLTFLCFNCEAQKQAEIFKVMSWNILHGANDSEDGKAHAVQIIREINPDIILMVETYGSGKEIADSLGYNFHLIAPEGIALNDKSVNLSIISRYPFGERIDTEFPFYLGGREVIIHKQKIRLFSNWFHYLPWENEPENLGKTAAELLVWERSGAKYEMIQKVLPYLKKYAAQADSIPMILGGDLNTPSHLDWGKDTKKIHNNLVVPWYSTKVLADIGLVDTYRTLNPNPITHPGITWHTKGENDDHRIDYIFYKSPKLKALKSESYKVFFNEPIKLNGKEILYPSDHGFVVTTFKIK</sequence>
<evidence type="ECO:0000313" key="3">
    <source>
        <dbReference type="Proteomes" id="UP000286402"/>
    </source>
</evidence>
<dbReference type="PANTHER" id="PTHR41349:SF1">
    <property type="entry name" value="PROTEIN CBG08683"/>
    <property type="match status" value="1"/>
</dbReference>
<dbReference type="EMBL" id="MCAQ01000023">
    <property type="protein sequence ID" value="RKF34761.1"/>
    <property type="molecule type" value="Genomic_DNA"/>
</dbReference>
<protein>
    <recommendedName>
        <fullName evidence="1">Endonuclease/exonuclease/phosphatase domain-containing protein</fullName>
    </recommendedName>
</protein>
<organism evidence="2 3">
    <name type="scientific">Sphingobacterium siyangense</name>
    <dbReference type="NCBI Taxonomy" id="459529"/>
    <lineage>
        <taxon>Bacteria</taxon>
        <taxon>Pseudomonadati</taxon>
        <taxon>Bacteroidota</taxon>
        <taxon>Sphingobacteriia</taxon>
        <taxon>Sphingobacteriales</taxon>
        <taxon>Sphingobacteriaceae</taxon>
        <taxon>Sphingobacterium</taxon>
    </lineage>
</organism>
<dbReference type="RefSeq" id="WP_120334559.1">
    <property type="nucleotide sequence ID" value="NZ_DAINKZ010000003.1"/>
</dbReference>
<gene>
    <name evidence="2" type="ORF">BCY89_07280</name>
</gene>
<comment type="caution">
    <text evidence="2">The sequence shown here is derived from an EMBL/GenBank/DDBJ whole genome shotgun (WGS) entry which is preliminary data.</text>
</comment>
<reference evidence="2 3" key="1">
    <citation type="submission" date="2016-07" db="EMBL/GenBank/DDBJ databases">
        <title>Genome analysis of Sphingobacterium siyangense T12B17.</title>
        <authorList>
            <person name="Xu D."/>
            <person name="Su Y."/>
            <person name="Zheng S."/>
        </authorList>
    </citation>
    <scope>NUCLEOTIDE SEQUENCE [LARGE SCALE GENOMIC DNA]</scope>
    <source>
        <strain evidence="2 3">T12B17</strain>
    </source>
</reference>
<proteinExistence type="predicted"/>
<feature type="domain" description="Endonuclease/exonuclease/phosphatase" evidence="1">
    <location>
        <begin position="29"/>
        <end position="295"/>
    </location>
</feature>
<dbReference type="Proteomes" id="UP000286402">
    <property type="component" value="Unassembled WGS sequence"/>
</dbReference>